<dbReference type="EMBL" id="KN817655">
    <property type="protein sequence ID" value="KJA15055.1"/>
    <property type="molecule type" value="Genomic_DNA"/>
</dbReference>
<gene>
    <name evidence="2" type="ORF">HYPSUDRAFT_208178</name>
</gene>
<feature type="region of interest" description="Disordered" evidence="1">
    <location>
        <begin position="203"/>
        <end position="222"/>
    </location>
</feature>
<name>A0A0D2P3D5_HYPSF</name>
<evidence type="ECO:0000313" key="2">
    <source>
        <dbReference type="EMBL" id="KJA15055.1"/>
    </source>
</evidence>
<accession>A0A0D2P3D5</accession>
<feature type="compositionally biased region" description="Basic and acidic residues" evidence="1">
    <location>
        <begin position="203"/>
        <end position="213"/>
    </location>
</feature>
<sequence length="243" mass="26886">MSNTPASRSPRQSIIDSTRNKLASLLRTEAELRAGPRPAVQNSDGHLYRVALCMGKSQDFYAIGKWYKICINPTHRRKNLNCGRPTFFPSVPLTPVQKTRLEELWVRYAQTGSKWGDSYPPDALTNHLYLSSQFAPAISGAASNRAEIPAADIPPSPPTQVPSTSNAPGRKRDRSSSPSNASSSKAPKRSKYDKLHIISIADVKRAEQKRTDQKAGNIPQPVRPITFIDHEVIEVLDSDEESL</sequence>
<proteinExistence type="predicted"/>
<feature type="region of interest" description="Disordered" evidence="1">
    <location>
        <begin position="148"/>
        <end position="196"/>
    </location>
</feature>
<reference evidence="3" key="1">
    <citation type="submission" date="2014-04" db="EMBL/GenBank/DDBJ databases">
        <title>Evolutionary Origins and Diversification of the Mycorrhizal Mutualists.</title>
        <authorList>
            <consortium name="DOE Joint Genome Institute"/>
            <consortium name="Mycorrhizal Genomics Consortium"/>
            <person name="Kohler A."/>
            <person name="Kuo A."/>
            <person name="Nagy L.G."/>
            <person name="Floudas D."/>
            <person name="Copeland A."/>
            <person name="Barry K.W."/>
            <person name="Cichocki N."/>
            <person name="Veneault-Fourrey C."/>
            <person name="LaButti K."/>
            <person name="Lindquist E.A."/>
            <person name="Lipzen A."/>
            <person name="Lundell T."/>
            <person name="Morin E."/>
            <person name="Murat C."/>
            <person name="Riley R."/>
            <person name="Ohm R."/>
            <person name="Sun H."/>
            <person name="Tunlid A."/>
            <person name="Henrissat B."/>
            <person name="Grigoriev I.V."/>
            <person name="Hibbett D.S."/>
            <person name="Martin F."/>
        </authorList>
    </citation>
    <scope>NUCLEOTIDE SEQUENCE [LARGE SCALE GENOMIC DNA]</scope>
    <source>
        <strain evidence="3">FD-334 SS-4</strain>
    </source>
</reference>
<organism evidence="2 3">
    <name type="scientific">Hypholoma sublateritium (strain FD-334 SS-4)</name>
    <dbReference type="NCBI Taxonomy" id="945553"/>
    <lineage>
        <taxon>Eukaryota</taxon>
        <taxon>Fungi</taxon>
        <taxon>Dikarya</taxon>
        <taxon>Basidiomycota</taxon>
        <taxon>Agaricomycotina</taxon>
        <taxon>Agaricomycetes</taxon>
        <taxon>Agaricomycetidae</taxon>
        <taxon>Agaricales</taxon>
        <taxon>Agaricineae</taxon>
        <taxon>Strophariaceae</taxon>
        <taxon>Hypholoma</taxon>
    </lineage>
</organism>
<keyword evidence="3" id="KW-1185">Reference proteome</keyword>
<evidence type="ECO:0000313" key="3">
    <source>
        <dbReference type="Proteomes" id="UP000054270"/>
    </source>
</evidence>
<dbReference type="AlphaFoldDB" id="A0A0D2P3D5"/>
<dbReference type="Proteomes" id="UP000054270">
    <property type="component" value="Unassembled WGS sequence"/>
</dbReference>
<protein>
    <submittedName>
        <fullName evidence="2">Uncharacterized protein</fullName>
    </submittedName>
</protein>
<evidence type="ECO:0000256" key="1">
    <source>
        <dbReference type="SAM" id="MobiDB-lite"/>
    </source>
</evidence>
<feature type="compositionally biased region" description="Low complexity" evidence="1">
    <location>
        <begin position="176"/>
        <end position="185"/>
    </location>
</feature>